<feature type="domain" description="AB hydrolase-1" evidence="2">
    <location>
        <begin position="57"/>
        <end position="277"/>
    </location>
</feature>
<feature type="region of interest" description="Disordered" evidence="1">
    <location>
        <begin position="1"/>
        <end position="26"/>
    </location>
</feature>
<dbReference type="InterPro" id="IPR029058">
    <property type="entry name" value="AB_hydrolase_fold"/>
</dbReference>
<reference evidence="4" key="1">
    <citation type="journal article" date="2019" name="Int. J. Syst. Evol. Microbiol.">
        <title>The Global Catalogue of Microorganisms (GCM) 10K type strain sequencing project: providing services to taxonomists for standard genome sequencing and annotation.</title>
        <authorList>
            <consortium name="The Broad Institute Genomics Platform"/>
            <consortium name="The Broad Institute Genome Sequencing Center for Infectious Disease"/>
            <person name="Wu L."/>
            <person name="Ma J."/>
        </authorList>
    </citation>
    <scope>NUCLEOTIDE SEQUENCE [LARGE SCALE GENOMIC DNA]</scope>
    <source>
        <strain evidence="4">CCUG 60214</strain>
    </source>
</reference>
<evidence type="ECO:0000256" key="1">
    <source>
        <dbReference type="SAM" id="MobiDB-lite"/>
    </source>
</evidence>
<feature type="compositionally biased region" description="Basic and acidic residues" evidence="1">
    <location>
        <begin position="12"/>
        <end position="24"/>
    </location>
</feature>
<evidence type="ECO:0000313" key="4">
    <source>
        <dbReference type="Proteomes" id="UP001597168"/>
    </source>
</evidence>
<comment type="caution">
    <text evidence="3">The sequence shown here is derived from an EMBL/GenBank/DDBJ whole genome shotgun (WGS) entry which is preliminary data.</text>
</comment>
<dbReference type="Proteomes" id="UP001597168">
    <property type="component" value="Unassembled WGS sequence"/>
</dbReference>
<proteinExistence type="predicted"/>
<dbReference type="PANTHER" id="PTHR43798">
    <property type="entry name" value="MONOACYLGLYCEROL LIPASE"/>
    <property type="match status" value="1"/>
</dbReference>
<keyword evidence="4" id="KW-1185">Reference proteome</keyword>
<gene>
    <name evidence="3" type="ORF">ACFQ3T_33675</name>
</gene>
<name>A0ABW3R4X7_9PSEU</name>
<dbReference type="Pfam" id="PF12697">
    <property type="entry name" value="Abhydrolase_6"/>
    <property type="match status" value="1"/>
</dbReference>
<accession>A0ABW3R4X7</accession>
<protein>
    <submittedName>
        <fullName evidence="3">Alpha/beta fold hydrolase</fullName>
    </submittedName>
</protein>
<dbReference type="InterPro" id="IPR000073">
    <property type="entry name" value="AB_hydrolase_1"/>
</dbReference>
<dbReference type="EMBL" id="JBHTLK010000324">
    <property type="protein sequence ID" value="MFD1152116.1"/>
    <property type="molecule type" value="Genomic_DNA"/>
</dbReference>
<sequence>MADSAPSTLNEHGGEAPEDLRLEDDYAGPRNLPVDTVTSLDGTVIAYEKSGSGPPVVVIGGGLNDKAMFAPFAHMLSEHYTVYNVDRRGHGDSDYGDPEEYSIHREVEDLAAVIEVAGEPAAVFANCTGGMVAIQAAADGVPMRRLGMYEPPYDSPKATDEQLVELKRLVAAGLREEAVTLFGKDIVGFITDETLEKIKNHPAWQAFVSMAPSAVYDTIISQQHNAVPFDLLPKITVPTLIISGRKSTPSIQEACVTLADRIPDARLIRLPDEGHLYDQRKVAPLMADFFI</sequence>
<dbReference type="SUPFAM" id="SSF53474">
    <property type="entry name" value="alpha/beta-Hydrolases"/>
    <property type="match status" value="1"/>
</dbReference>
<organism evidence="3 4">
    <name type="scientific">Saccharothrix hoggarensis</name>
    <dbReference type="NCBI Taxonomy" id="913853"/>
    <lineage>
        <taxon>Bacteria</taxon>
        <taxon>Bacillati</taxon>
        <taxon>Actinomycetota</taxon>
        <taxon>Actinomycetes</taxon>
        <taxon>Pseudonocardiales</taxon>
        <taxon>Pseudonocardiaceae</taxon>
        <taxon>Saccharothrix</taxon>
    </lineage>
</organism>
<dbReference type="Gene3D" id="3.40.50.1820">
    <property type="entry name" value="alpha/beta hydrolase"/>
    <property type="match status" value="1"/>
</dbReference>
<dbReference type="RefSeq" id="WP_380729722.1">
    <property type="nucleotide sequence ID" value="NZ_JBHTLK010000324.1"/>
</dbReference>
<evidence type="ECO:0000313" key="3">
    <source>
        <dbReference type="EMBL" id="MFD1152116.1"/>
    </source>
</evidence>
<evidence type="ECO:0000259" key="2">
    <source>
        <dbReference type="Pfam" id="PF12697"/>
    </source>
</evidence>
<dbReference type="GO" id="GO:0016787">
    <property type="term" value="F:hydrolase activity"/>
    <property type="evidence" value="ECO:0007669"/>
    <property type="project" value="UniProtKB-KW"/>
</dbReference>
<keyword evidence="3" id="KW-0378">Hydrolase</keyword>
<feature type="compositionally biased region" description="Polar residues" evidence="1">
    <location>
        <begin position="1"/>
        <end position="10"/>
    </location>
</feature>
<dbReference type="InterPro" id="IPR050266">
    <property type="entry name" value="AB_hydrolase_sf"/>
</dbReference>